<dbReference type="InterPro" id="IPR001214">
    <property type="entry name" value="SET_dom"/>
</dbReference>
<evidence type="ECO:0000313" key="2">
    <source>
        <dbReference type="EnsemblProtists" id="EOD25174"/>
    </source>
</evidence>
<name>A0A0D3JNT9_EMIH1</name>
<evidence type="ECO:0000259" key="1">
    <source>
        <dbReference type="PROSITE" id="PS50280"/>
    </source>
</evidence>
<dbReference type="RefSeq" id="XP_005777603.1">
    <property type="nucleotide sequence ID" value="XM_005777546.1"/>
</dbReference>
<evidence type="ECO:0000313" key="3">
    <source>
        <dbReference type="Proteomes" id="UP000013827"/>
    </source>
</evidence>
<sequence>MARRASRSRLPQTTVQGTFVVRTDERGLGLVAAAPVEAGGCFARDTPELLRELLSRPRWAGLLRGPLALHHCAEHLEQADAEAEVSAAPRPQWAEALGVTADGLARLSAALRSNVVWLPAAADAGGCGSGCYELRARRRIEGGEELSFSYLGLPATGKRRPTRAERREQLHERWGFWCECALCGSEGGDAVRVQASPASRKRVR</sequence>
<dbReference type="KEGG" id="ehx:EMIHUDRAFT_206328"/>
<proteinExistence type="predicted"/>
<dbReference type="Gene3D" id="2.170.270.10">
    <property type="entry name" value="SET domain"/>
    <property type="match status" value="1"/>
</dbReference>
<reference evidence="2" key="2">
    <citation type="submission" date="2024-10" db="UniProtKB">
        <authorList>
            <consortium name="EnsemblProtists"/>
        </authorList>
    </citation>
    <scope>IDENTIFICATION</scope>
</reference>
<dbReference type="GeneID" id="17270720"/>
<dbReference type="AlphaFoldDB" id="A0A0D3JNT9"/>
<dbReference type="EnsemblProtists" id="EOD25174">
    <property type="protein sequence ID" value="EOD25174"/>
    <property type="gene ID" value="EMIHUDRAFT_206328"/>
</dbReference>
<keyword evidence="3" id="KW-1185">Reference proteome</keyword>
<dbReference type="SUPFAM" id="SSF82199">
    <property type="entry name" value="SET domain"/>
    <property type="match status" value="1"/>
</dbReference>
<dbReference type="PROSITE" id="PS50280">
    <property type="entry name" value="SET"/>
    <property type="match status" value="1"/>
</dbReference>
<protein>
    <recommendedName>
        <fullName evidence="1">SET domain-containing protein</fullName>
    </recommendedName>
</protein>
<dbReference type="InterPro" id="IPR050869">
    <property type="entry name" value="H3K4_H4K5_MeTrfase"/>
</dbReference>
<reference evidence="3" key="1">
    <citation type="journal article" date="2013" name="Nature">
        <title>Pan genome of the phytoplankton Emiliania underpins its global distribution.</title>
        <authorList>
            <person name="Read B.A."/>
            <person name="Kegel J."/>
            <person name="Klute M.J."/>
            <person name="Kuo A."/>
            <person name="Lefebvre S.C."/>
            <person name="Maumus F."/>
            <person name="Mayer C."/>
            <person name="Miller J."/>
            <person name="Monier A."/>
            <person name="Salamov A."/>
            <person name="Young J."/>
            <person name="Aguilar M."/>
            <person name="Claverie J.M."/>
            <person name="Frickenhaus S."/>
            <person name="Gonzalez K."/>
            <person name="Herman E.K."/>
            <person name="Lin Y.C."/>
            <person name="Napier J."/>
            <person name="Ogata H."/>
            <person name="Sarno A.F."/>
            <person name="Shmutz J."/>
            <person name="Schroeder D."/>
            <person name="de Vargas C."/>
            <person name="Verret F."/>
            <person name="von Dassow P."/>
            <person name="Valentin K."/>
            <person name="Van de Peer Y."/>
            <person name="Wheeler G."/>
            <person name="Dacks J.B."/>
            <person name="Delwiche C.F."/>
            <person name="Dyhrman S.T."/>
            <person name="Glockner G."/>
            <person name="John U."/>
            <person name="Richards T."/>
            <person name="Worden A.Z."/>
            <person name="Zhang X."/>
            <person name="Grigoriev I.V."/>
            <person name="Allen A.E."/>
            <person name="Bidle K."/>
            <person name="Borodovsky M."/>
            <person name="Bowler C."/>
            <person name="Brownlee C."/>
            <person name="Cock J.M."/>
            <person name="Elias M."/>
            <person name="Gladyshev V.N."/>
            <person name="Groth M."/>
            <person name="Guda C."/>
            <person name="Hadaegh A."/>
            <person name="Iglesias-Rodriguez M.D."/>
            <person name="Jenkins J."/>
            <person name="Jones B.M."/>
            <person name="Lawson T."/>
            <person name="Leese F."/>
            <person name="Lindquist E."/>
            <person name="Lobanov A."/>
            <person name="Lomsadze A."/>
            <person name="Malik S.B."/>
            <person name="Marsh M.E."/>
            <person name="Mackinder L."/>
            <person name="Mock T."/>
            <person name="Mueller-Roeber B."/>
            <person name="Pagarete A."/>
            <person name="Parker M."/>
            <person name="Probert I."/>
            <person name="Quesneville H."/>
            <person name="Raines C."/>
            <person name="Rensing S.A."/>
            <person name="Riano-Pachon D.M."/>
            <person name="Richier S."/>
            <person name="Rokitta S."/>
            <person name="Shiraiwa Y."/>
            <person name="Soanes D.M."/>
            <person name="van der Giezen M."/>
            <person name="Wahlund T.M."/>
            <person name="Williams B."/>
            <person name="Wilson W."/>
            <person name="Wolfe G."/>
            <person name="Wurch L.L."/>
        </authorList>
    </citation>
    <scope>NUCLEOTIDE SEQUENCE</scope>
</reference>
<dbReference type="HOGENOM" id="CLU_1345360_0_0_1"/>
<dbReference type="PANTHER" id="PTHR12197">
    <property type="entry name" value="HISTONE-LYSINE N-METHYLTRANSFERASE SMYD"/>
    <property type="match status" value="1"/>
</dbReference>
<dbReference type="Proteomes" id="UP000013827">
    <property type="component" value="Unassembled WGS sequence"/>
</dbReference>
<dbReference type="InterPro" id="IPR046341">
    <property type="entry name" value="SET_dom_sf"/>
</dbReference>
<accession>A0A0D3JNT9</accession>
<organism evidence="2 3">
    <name type="scientific">Emiliania huxleyi (strain CCMP1516)</name>
    <dbReference type="NCBI Taxonomy" id="280463"/>
    <lineage>
        <taxon>Eukaryota</taxon>
        <taxon>Haptista</taxon>
        <taxon>Haptophyta</taxon>
        <taxon>Prymnesiophyceae</taxon>
        <taxon>Isochrysidales</taxon>
        <taxon>Noelaerhabdaceae</taxon>
        <taxon>Emiliania</taxon>
    </lineage>
</organism>
<feature type="domain" description="SET" evidence="1">
    <location>
        <begin position="16"/>
        <end position="151"/>
    </location>
</feature>
<dbReference type="PaxDb" id="2903-EOD25174"/>